<dbReference type="OrthoDB" id="5619228at2"/>
<dbReference type="RefSeq" id="WP_002710703.1">
    <property type="nucleotide sequence ID" value="NZ_JH651384.1"/>
</dbReference>
<evidence type="ECO:0000256" key="1">
    <source>
        <dbReference type="SAM" id="SignalP"/>
    </source>
</evidence>
<keyword evidence="4" id="KW-1185">Reference proteome</keyword>
<dbReference type="Gene3D" id="2.60.40.1190">
    <property type="match status" value="1"/>
</dbReference>
<feature type="domain" description="Carbohydrate-binding" evidence="2">
    <location>
        <begin position="638"/>
        <end position="817"/>
    </location>
</feature>
<reference evidence="4" key="1">
    <citation type="journal article" date="2011" name="Stand. Genomic Sci.">
        <title>Genome sequence of the filamentous, gliding Thiothrix nivea neotype strain (JP2(T)).</title>
        <authorList>
            <person name="Lapidus A."/>
            <person name="Nolan M."/>
            <person name="Lucas S."/>
            <person name="Glavina Del Rio T."/>
            <person name="Tice H."/>
            <person name="Cheng J.F."/>
            <person name="Tapia R."/>
            <person name="Han C."/>
            <person name="Goodwin L."/>
            <person name="Pitluck S."/>
            <person name="Liolios K."/>
            <person name="Pagani I."/>
            <person name="Ivanova N."/>
            <person name="Huntemann M."/>
            <person name="Mavromatis K."/>
            <person name="Mikhailova N."/>
            <person name="Pati A."/>
            <person name="Chen A."/>
            <person name="Palaniappan K."/>
            <person name="Land M."/>
            <person name="Brambilla E.M."/>
            <person name="Rohde M."/>
            <person name="Abt B."/>
            <person name="Verbarg S."/>
            <person name="Goker M."/>
            <person name="Bristow J."/>
            <person name="Eisen J.A."/>
            <person name="Markowitz V."/>
            <person name="Hugenholtz P."/>
            <person name="Kyrpides N.C."/>
            <person name="Klenk H.P."/>
            <person name="Woyke T."/>
        </authorList>
    </citation>
    <scope>NUCLEOTIDE SEQUENCE [LARGE SCALE GENOMIC DNA]</scope>
    <source>
        <strain evidence="4">ATCC 35100 / DSM 5205 / JP2</strain>
    </source>
</reference>
<dbReference type="Pfam" id="PF06452">
    <property type="entry name" value="CBM9_1"/>
    <property type="match status" value="1"/>
</dbReference>
<organism evidence="3 4">
    <name type="scientific">Thiothrix nivea (strain ATCC 35100 / DSM 5205 / JP2)</name>
    <dbReference type="NCBI Taxonomy" id="870187"/>
    <lineage>
        <taxon>Bacteria</taxon>
        <taxon>Pseudomonadati</taxon>
        <taxon>Pseudomonadota</taxon>
        <taxon>Gammaproteobacteria</taxon>
        <taxon>Thiotrichales</taxon>
        <taxon>Thiotrichaceae</taxon>
        <taxon>Thiothrix</taxon>
    </lineage>
</organism>
<protein>
    <recommendedName>
        <fullName evidence="2">Carbohydrate-binding domain-containing protein</fullName>
    </recommendedName>
</protein>
<dbReference type="InterPro" id="IPR010502">
    <property type="entry name" value="Carb-bd_dom_fam9"/>
</dbReference>
<feature type="chain" id="PRO_5024937936" description="Carbohydrate-binding domain-containing protein" evidence="1">
    <location>
        <begin position="31"/>
        <end position="819"/>
    </location>
</feature>
<evidence type="ECO:0000259" key="2">
    <source>
        <dbReference type="Pfam" id="PF06452"/>
    </source>
</evidence>
<feature type="signal peptide" evidence="1">
    <location>
        <begin position="1"/>
        <end position="30"/>
    </location>
</feature>
<keyword evidence="1" id="KW-0732">Signal</keyword>
<dbReference type="GO" id="GO:0004553">
    <property type="term" value="F:hydrolase activity, hydrolyzing O-glycosyl compounds"/>
    <property type="evidence" value="ECO:0007669"/>
    <property type="project" value="InterPro"/>
</dbReference>
<proteinExistence type="predicted"/>
<dbReference type="GO" id="GO:0030246">
    <property type="term" value="F:carbohydrate binding"/>
    <property type="evidence" value="ECO:0007669"/>
    <property type="project" value="InterPro"/>
</dbReference>
<evidence type="ECO:0000313" key="4">
    <source>
        <dbReference type="Proteomes" id="UP000005317"/>
    </source>
</evidence>
<dbReference type="SUPFAM" id="SSF49344">
    <property type="entry name" value="CBD9-like"/>
    <property type="match status" value="1"/>
</dbReference>
<evidence type="ECO:0000313" key="3">
    <source>
        <dbReference type="EMBL" id="EIJ36838.1"/>
    </source>
</evidence>
<dbReference type="EMBL" id="JH651384">
    <property type="protein sequence ID" value="EIJ36838.1"/>
    <property type="molecule type" value="Genomic_DNA"/>
</dbReference>
<dbReference type="GO" id="GO:0016052">
    <property type="term" value="P:carbohydrate catabolic process"/>
    <property type="evidence" value="ECO:0007669"/>
    <property type="project" value="InterPro"/>
</dbReference>
<dbReference type="AlphaFoldDB" id="A0A656HIT5"/>
<sequence precursor="true">MTKVHHFWGSRLVLACMLLLGLTATQSAGAFYNTTSALGTNTNEIMDDDASAPFIDLMKMSLPFREARQLNKGNIQYDRFGWPTRISEGGQAGTRFVSKLPAGTIPRGPYIVLYDGEGKLDYGNDATLMEHMPGRDTIMLDPGKDNELNATLFIKATNPGNHLRNIRILPPGGICSGNPFQRVASAGQCRGDYLAFEQHSGKIIFNPDYLTYMKDFRVIRFMNMSGITRNPVYAWEDRASIDQQTWGGAEGIRGAPMEVMVELANRLHADPWFSMPHAASNDFIRRFAEYVKVNLDPTLKVYVEYTNEAWNGIFTQHAYVKQKGQQLRLDTDANQAAWKYYSKRSVEVFGIWEQAYRGNDRLVRVMSGLVGSTQMTKTILSFEGAYRYTDAYAVAPYVYGDTDALRKARSVSQIFQVMTDPKYPHSLPNEIKSIGKQADTAKSFGVDLIAYEGGQHLVDWNTKSDNQHPNNLFYQANRHPQMGVIYKRLLEGWKQAGGKLFVQYTSPRIYRKYGSFGIKEYITQPDAQAPKYQAMIGFARANQCWWDGCSGNVLVRHSKPVLSLEAMKTQSEPLDATAPMYEPIHGEPPPFPMGNIPPEQVASAAPTERILVSMQNSPNEQYVMGGNASIRQVRDRHDVFQGAASYQLRSVVNGKIDGTHDLAAMWQASWDQQNLYLRVGVEDDRPEISDSSVPWEDDAVEVYLDADGSRNAQYDQRNDFHFIFSLKDGKVALGKNSPPVGSVQMNHNVSRTGNGYVLEVTLPWSALRVNPRPGHRLGLDVHVDDDDDGGDRDGKLTWKAQQDESWRNPSLFGGVILGE</sequence>
<accession>A0A656HIT5</accession>
<gene>
    <name evidence="3" type="ORF">Thini_4357</name>
</gene>
<name>A0A656HIT5_THINJ</name>
<dbReference type="Proteomes" id="UP000005317">
    <property type="component" value="Unassembled WGS sequence"/>
</dbReference>